<organism evidence="2 3">
    <name type="scientific">Gregarina niphandrodes</name>
    <name type="common">Septate eugregarine</name>
    <dbReference type="NCBI Taxonomy" id="110365"/>
    <lineage>
        <taxon>Eukaryota</taxon>
        <taxon>Sar</taxon>
        <taxon>Alveolata</taxon>
        <taxon>Apicomplexa</taxon>
        <taxon>Conoidasida</taxon>
        <taxon>Gregarinasina</taxon>
        <taxon>Eugregarinorida</taxon>
        <taxon>Gregarinidae</taxon>
        <taxon>Gregarina</taxon>
    </lineage>
</organism>
<dbReference type="Proteomes" id="UP000019763">
    <property type="component" value="Unassembled WGS sequence"/>
</dbReference>
<name>A0A023B5S1_GRENI</name>
<dbReference type="EMBL" id="AFNH02000668">
    <property type="protein sequence ID" value="EZG61414.1"/>
    <property type="molecule type" value="Genomic_DNA"/>
</dbReference>
<feature type="transmembrane region" description="Helical" evidence="1">
    <location>
        <begin position="94"/>
        <end position="116"/>
    </location>
</feature>
<dbReference type="VEuPathDB" id="CryptoDB:GNI_089140"/>
<gene>
    <name evidence="2" type="ORF">GNI_089140</name>
</gene>
<evidence type="ECO:0000313" key="3">
    <source>
        <dbReference type="Proteomes" id="UP000019763"/>
    </source>
</evidence>
<keyword evidence="3" id="KW-1185">Reference proteome</keyword>
<evidence type="ECO:0000256" key="1">
    <source>
        <dbReference type="SAM" id="Phobius"/>
    </source>
</evidence>
<keyword evidence="1" id="KW-1133">Transmembrane helix</keyword>
<accession>A0A023B5S1</accession>
<reference evidence="2" key="1">
    <citation type="submission" date="2013-12" db="EMBL/GenBank/DDBJ databases">
        <authorList>
            <person name="Omoto C.K."/>
            <person name="Sibley D."/>
            <person name="Venepally P."/>
            <person name="Hadjithomas M."/>
            <person name="Karamycheva S."/>
            <person name="Brunk B."/>
            <person name="Roos D."/>
            <person name="Caler E."/>
            <person name="Lorenzi H."/>
        </authorList>
    </citation>
    <scope>NUCLEOTIDE SEQUENCE</scope>
</reference>
<dbReference type="AlphaFoldDB" id="A0A023B5S1"/>
<proteinExistence type="predicted"/>
<protein>
    <submittedName>
        <fullName evidence="2">Transmembrane protein</fullName>
    </submittedName>
</protein>
<dbReference type="GeneID" id="22913187"/>
<dbReference type="RefSeq" id="XP_011130774.1">
    <property type="nucleotide sequence ID" value="XM_011132472.1"/>
</dbReference>
<evidence type="ECO:0000313" key="2">
    <source>
        <dbReference type="EMBL" id="EZG61414.1"/>
    </source>
</evidence>
<sequence length="159" mass="17654">MMTRSDESRVRRGGFSRGVSVLEQSAVAVDDSRAAHWFLAAHTLALSCMALAAPFVRRAMVPGHTGPDFVWGLYEERDPGKTGGPRDVVPAHYYLFYAAAAFAALTLLLSVVWTCARADADQELTPRPVSTRTSIDDDIAEEIFLDRDLNAIRRRRLPY</sequence>
<keyword evidence="1 2" id="KW-0812">Transmembrane</keyword>
<keyword evidence="1" id="KW-0472">Membrane</keyword>
<feature type="transmembrane region" description="Helical" evidence="1">
    <location>
        <begin position="37"/>
        <end position="56"/>
    </location>
</feature>
<comment type="caution">
    <text evidence="2">The sequence shown here is derived from an EMBL/GenBank/DDBJ whole genome shotgun (WGS) entry which is preliminary data.</text>
</comment>